<dbReference type="AlphaFoldDB" id="A0A386UJC6"/>
<sequence length="324" mass="32735">MADLIEASTWEAGIYELAVTDPVRGGPNGVSNTPARQLANRTRYLRDRLDLLALKAAAVVTVGAGGDYATINAALAALSERRPAYVNGGFTAEVRLRSGFIMREQVVVRGVNLGWIRITSVDTEVQIDRSYLTTQINTGNYPAFAAGGGGYLPIIDALFTMTSAGTAAGRHGIYVYDGGGVTVSTGKGIKSAGGHGVLAQTSAVVAANGADFRNALGVGAAMQGGTRGAFQAAVLSGCDIGIQANNGATVHAAEANCQTCVTGGIRAQSGATINALNALCRQVTASDGSMDISVAQGATINAVGATGGTSVPPNAITAAGIIFK</sequence>
<dbReference type="Proteomes" id="UP000272010">
    <property type="component" value="Chromosome"/>
</dbReference>
<reference evidence="2" key="1">
    <citation type="submission" date="2018-07" db="EMBL/GenBank/DDBJ databases">
        <title>Genome Structure of the Opportunistic Pathogen Paracoccus yeei (Alphaproteobacteria) and Identification of Putative Virulence Factors.</title>
        <authorList>
            <person name="Lasek R."/>
            <person name="Szuplewska M."/>
            <person name="Mitura M."/>
            <person name="Decewicz P."/>
            <person name="Chmielowska C."/>
            <person name="Pawlot A."/>
            <person name="Sentkowska D."/>
            <person name="Czarnecki J."/>
            <person name="Bartosik D."/>
        </authorList>
    </citation>
    <scope>NUCLEOTIDE SEQUENCE [LARGE SCALE GENOMIC DNA]</scope>
    <source>
        <strain evidence="2">CCUG 32053</strain>
    </source>
</reference>
<accession>A0A386UJC6</accession>
<protein>
    <submittedName>
        <fullName evidence="1">Uncharacterized protein</fullName>
    </submittedName>
</protein>
<organism evidence="1 2">
    <name type="scientific">Paracoccus yeei</name>
    <dbReference type="NCBI Taxonomy" id="147645"/>
    <lineage>
        <taxon>Bacteria</taxon>
        <taxon>Pseudomonadati</taxon>
        <taxon>Pseudomonadota</taxon>
        <taxon>Alphaproteobacteria</taxon>
        <taxon>Rhodobacterales</taxon>
        <taxon>Paracoccaceae</taxon>
        <taxon>Paracoccus</taxon>
    </lineage>
</organism>
<proteinExistence type="predicted"/>
<gene>
    <name evidence="1" type="ORF">PY32053_00783</name>
</gene>
<evidence type="ECO:0000313" key="1">
    <source>
        <dbReference type="EMBL" id="AYF00458.1"/>
    </source>
</evidence>
<dbReference type="EMBL" id="CP031078">
    <property type="protein sequence ID" value="AYF00458.1"/>
    <property type="molecule type" value="Genomic_DNA"/>
</dbReference>
<dbReference type="RefSeq" id="WP_120440724.1">
    <property type="nucleotide sequence ID" value="NZ_CP031078.1"/>
</dbReference>
<name>A0A386UJC6_9RHOB</name>
<evidence type="ECO:0000313" key="2">
    <source>
        <dbReference type="Proteomes" id="UP000272010"/>
    </source>
</evidence>